<dbReference type="CDD" id="cd12148">
    <property type="entry name" value="fungal_TF_MHR"/>
    <property type="match status" value="1"/>
</dbReference>
<evidence type="ECO:0000256" key="7">
    <source>
        <dbReference type="ARBA" id="ARBA00023242"/>
    </source>
</evidence>
<feature type="compositionally biased region" description="Polar residues" evidence="8">
    <location>
        <begin position="808"/>
        <end position="832"/>
    </location>
</feature>
<keyword evidence="11" id="KW-1185">Reference proteome</keyword>
<feature type="compositionally biased region" description="Gly residues" evidence="8">
    <location>
        <begin position="927"/>
        <end position="950"/>
    </location>
</feature>
<dbReference type="OrthoDB" id="2162761at2759"/>
<dbReference type="GO" id="GO:0003677">
    <property type="term" value="F:DNA binding"/>
    <property type="evidence" value="ECO:0007669"/>
    <property type="project" value="UniProtKB-KW"/>
</dbReference>
<gene>
    <name evidence="10" type="ORF">B9Z65_3600</name>
</gene>
<dbReference type="Pfam" id="PF04082">
    <property type="entry name" value="Fungal_trans"/>
    <property type="match status" value="1"/>
</dbReference>
<evidence type="ECO:0000256" key="5">
    <source>
        <dbReference type="ARBA" id="ARBA00023125"/>
    </source>
</evidence>
<dbReference type="InterPro" id="IPR036864">
    <property type="entry name" value="Zn2-C6_fun-type_DNA-bd_sf"/>
</dbReference>
<feature type="region of interest" description="Disordered" evidence="8">
    <location>
        <begin position="1"/>
        <end position="61"/>
    </location>
</feature>
<dbReference type="SMART" id="SM00906">
    <property type="entry name" value="Fungal_trans"/>
    <property type="match status" value="1"/>
</dbReference>
<evidence type="ECO:0000256" key="3">
    <source>
        <dbReference type="ARBA" id="ARBA00022833"/>
    </source>
</evidence>
<dbReference type="GO" id="GO:0008270">
    <property type="term" value="F:zinc ion binding"/>
    <property type="evidence" value="ECO:0007669"/>
    <property type="project" value="InterPro"/>
</dbReference>
<evidence type="ECO:0000256" key="2">
    <source>
        <dbReference type="ARBA" id="ARBA00022723"/>
    </source>
</evidence>
<dbReference type="CDD" id="cd00067">
    <property type="entry name" value="GAL4"/>
    <property type="match status" value="1"/>
</dbReference>
<evidence type="ECO:0000259" key="9">
    <source>
        <dbReference type="PROSITE" id="PS50048"/>
    </source>
</evidence>
<feature type="compositionally biased region" description="Low complexity" evidence="8">
    <location>
        <begin position="743"/>
        <end position="771"/>
    </location>
</feature>
<evidence type="ECO:0000256" key="4">
    <source>
        <dbReference type="ARBA" id="ARBA00023015"/>
    </source>
</evidence>
<keyword evidence="7" id="KW-0539">Nucleus</keyword>
<dbReference type="EMBL" id="NHZQ01000010">
    <property type="protein sequence ID" value="PSK59276.1"/>
    <property type="molecule type" value="Genomic_DNA"/>
</dbReference>
<dbReference type="PANTHER" id="PTHR31313">
    <property type="entry name" value="TY1 ENHANCER ACTIVATOR"/>
    <property type="match status" value="1"/>
</dbReference>
<dbReference type="Proteomes" id="UP000243723">
    <property type="component" value="Unassembled WGS sequence"/>
</dbReference>
<name>A0A2P8AFN8_9PEZI</name>
<dbReference type="PROSITE" id="PS00463">
    <property type="entry name" value="ZN2_CY6_FUNGAL_1"/>
    <property type="match status" value="1"/>
</dbReference>
<comment type="subcellular location">
    <subcellularLocation>
        <location evidence="1">Nucleus</location>
    </subcellularLocation>
</comment>
<dbReference type="AlphaFoldDB" id="A0A2P8AFN8"/>
<keyword evidence="5" id="KW-0238">DNA-binding</keyword>
<dbReference type="InterPro" id="IPR007219">
    <property type="entry name" value="XnlR_reg_dom"/>
</dbReference>
<organism evidence="10 11">
    <name type="scientific">Elsinoe australis</name>
    <dbReference type="NCBI Taxonomy" id="40998"/>
    <lineage>
        <taxon>Eukaryota</taxon>
        <taxon>Fungi</taxon>
        <taxon>Dikarya</taxon>
        <taxon>Ascomycota</taxon>
        <taxon>Pezizomycotina</taxon>
        <taxon>Dothideomycetes</taxon>
        <taxon>Dothideomycetidae</taxon>
        <taxon>Myriangiales</taxon>
        <taxon>Elsinoaceae</taxon>
        <taxon>Elsinoe</taxon>
    </lineage>
</organism>
<dbReference type="GO" id="GO:0000981">
    <property type="term" value="F:DNA-binding transcription factor activity, RNA polymerase II-specific"/>
    <property type="evidence" value="ECO:0007669"/>
    <property type="project" value="InterPro"/>
</dbReference>
<dbReference type="GO" id="GO:0005634">
    <property type="term" value="C:nucleus"/>
    <property type="evidence" value="ECO:0007669"/>
    <property type="project" value="UniProtKB-SubCell"/>
</dbReference>
<evidence type="ECO:0000313" key="10">
    <source>
        <dbReference type="EMBL" id="PSK59276.1"/>
    </source>
</evidence>
<dbReference type="InterPro" id="IPR051615">
    <property type="entry name" value="Transcr_Regulatory_Elem"/>
</dbReference>
<keyword evidence="6" id="KW-0804">Transcription</keyword>
<sequence length="950" mass="106063">MAGMEHSPGHGDITVNKHEASSPSPVSAPPPTAPNPAQPPKRRRRRRKPGEPDDPDDEPKRRVVTTACIACRKRKSKCDGNTPACAACSQVYRTPCIYDPNSDHRRKGVYKRDIEGMKTKESTLQTIVHAILNYPEEEVPALVRQIRTCESLDEVAESIVAHEYGVDKEKEEEEEEPLEPSSPVYPGETPNFESKLGTKMGELRLDDGSVRYIGGTSHLLFLNDAGADEGPDISEQYLQQQDNPITSWTEVTSDPKLITHLLNMYFTWHYSYFTCLSRSLFYKDFLLGRQPNDVCRNPQYCSPLLVNAMLALGCHFTSNPAAREHPSDSSTAGDHFFREAKRLIVENDEYEKPKITTVQALALMSVREAGCGREAKGWVYSGMSFRMACDMGLHLDSGALAEGRDRALDEGEEDARRITFWGCFLFDKCWSNYLGRLPQLPTSLTTCPKFDVFPDEDSSQWMPYSDVGAAAAHSQAARTRAVALQTSGLCEISSDLMRFFYNPGETSDIQKQKGKQAELKKLSEIEIRLESWRKNLPKEMEPREGALPNVFIMHMFYQLLFIHLFRPFLQYTASTSPLPPTVSPRKLCTGAATTISRLFRLYKRSYGLRQICNICVYIIHTACTIHLLNLPDRDARRDIIHGVKHLEEIAESWPCARRTLAILSTLGRQWKIEMPEEASAVLARCKTKFDPYLEKQTNTSPALKKPVISQPMPRPMQVLPQQPHQPLQPQYHTGKPTTAYWNQQSQLSSLPRPSNLQPQQPQHQSHTQHQPMLQNLPPQSASELHSTFHPTSTHTSPSIPAALVRPNSIDSGQPQRGQHPLQQSQIRQQHPVPQQDPGSGIPTSSSGHAPSPGDMFGGVEQLLRDVGGGAGEWMLRDQSALVWGFGNWDLGQSDPDGWLGQNGMDPMVGMNSNDVVGGSGRRPEQGQGQGQGQGMNGIEGMEGWGGWMGE</sequence>
<feature type="region of interest" description="Disordered" evidence="8">
    <location>
        <begin position="917"/>
        <end position="950"/>
    </location>
</feature>
<dbReference type="Pfam" id="PF00172">
    <property type="entry name" value="Zn_clus"/>
    <property type="match status" value="1"/>
</dbReference>
<dbReference type="PROSITE" id="PS50048">
    <property type="entry name" value="ZN2_CY6_FUNGAL_2"/>
    <property type="match status" value="1"/>
</dbReference>
<comment type="caution">
    <text evidence="10">The sequence shown here is derived from an EMBL/GenBank/DDBJ whole genome shotgun (WGS) entry which is preliminary data.</text>
</comment>
<evidence type="ECO:0000256" key="6">
    <source>
        <dbReference type="ARBA" id="ARBA00023163"/>
    </source>
</evidence>
<dbReference type="SMART" id="SM00066">
    <property type="entry name" value="GAL4"/>
    <property type="match status" value="1"/>
</dbReference>
<keyword evidence="4" id="KW-0805">Transcription regulation</keyword>
<dbReference type="InterPro" id="IPR001138">
    <property type="entry name" value="Zn2Cys6_DnaBD"/>
</dbReference>
<dbReference type="PANTHER" id="PTHR31313:SF81">
    <property type="entry name" value="TY1 ENHANCER ACTIVATOR"/>
    <property type="match status" value="1"/>
</dbReference>
<reference evidence="10 11" key="1">
    <citation type="submission" date="2017-05" db="EMBL/GenBank/DDBJ databases">
        <title>Draft genome sequence of Elsinoe australis.</title>
        <authorList>
            <person name="Cheng Q."/>
        </authorList>
    </citation>
    <scope>NUCLEOTIDE SEQUENCE [LARGE SCALE GENOMIC DNA]</scope>
    <source>
        <strain evidence="10 11">NL1</strain>
    </source>
</reference>
<protein>
    <recommendedName>
        <fullName evidence="9">Zn(2)-C6 fungal-type domain-containing protein</fullName>
    </recommendedName>
</protein>
<evidence type="ECO:0000313" key="11">
    <source>
        <dbReference type="Proteomes" id="UP000243723"/>
    </source>
</evidence>
<feature type="domain" description="Zn(2)-C6 fungal-type" evidence="9">
    <location>
        <begin position="67"/>
        <end position="98"/>
    </location>
</feature>
<dbReference type="GO" id="GO:0006351">
    <property type="term" value="P:DNA-templated transcription"/>
    <property type="evidence" value="ECO:0007669"/>
    <property type="project" value="InterPro"/>
</dbReference>
<feature type="compositionally biased region" description="Pro residues" evidence="8">
    <location>
        <begin position="26"/>
        <end position="39"/>
    </location>
</feature>
<evidence type="ECO:0000256" key="1">
    <source>
        <dbReference type="ARBA" id="ARBA00004123"/>
    </source>
</evidence>
<keyword evidence="3" id="KW-0862">Zinc</keyword>
<dbReference type="STRING" id="40998.A0A2P8AFN8"/>
<dbReference type="Gene3D" id="4.10.240.10">
    <property type="entry name" value="Zn(2)-C6 fungal-type DNA-binding domain"/>
    <property type="match status" value="1"/>
</dbReference>
<evidence type="ECO:0000256" key="8">
    <source>
        <dbReference type="SAM" id="MobiDB-lite"/>
    </source>
</evidence>
<dbReference type="SUPFAM" id="SSF57701">
    <property type="entry name" value="Zn2/Cys6 DNA-binding domain"/>
    <property type="match status" value="1"/>
</dbReference>
<feature type="compositionally biased region" description="Polar residues" evidence="8">
    <location>
        <begin position="772"/>
        <end position="784"/>
    </location>
</feature>
<accession>A0A2P8AFN8</accession>
<proteinExistence type="predicted"/>
<feature type="region of interest" description="Disordered" evidence="8">
    <location>
        <begin position="164"/>
        <end position="190"/>
    </location>
</feature>
<keyword evidence="2" id="KW-0479">Metal-binding</keyword>
<feature type="compositionally biased region" description="Low complexity" evidence="8">
    <location>
        <begin position="785"/>
        <end position="800"/>
    </location>
</feature>
<feature type="compositionally biased region" description="Low complexity" evidence="8">
    <location>
        <begin position="715"/>
        <end position="730"/>
    </location>
</feature>
<feature type="region of interest" description="Disordered" evidence="8">
    <location>
        <begin position="696"/>
        <end position="859"/>
    </location>
</feature>